<evidence type="ECO:0000313" key="1">
    <source>
        <dbReference type="EMBL" id="QHT78198.1"/>
    </source>
</evidence>
<proteinExistence type="predicted"/>
<sequence>MALDPAVKTIQSLIDDCIEEKEYEEAFTLFIKFVRTLDEESRNFLFDRYYKMLDESSNFYTYND</sequence>
<reference evidence="1" key="1">
    <citation type="journal article" date="2020" name="Nature">
        <title>Giant virus diversity and host interactions through global metagenomics.</title>
        <authorList>
            <person name="Schulz F."/>
            <person name="Roux S."/>
            <person name="Paez-Espino D."/>
            <person name="Jungbluth S."/>
            <person name="Walsh D.A."/>
            <person name="Denef V.J."/>
            <person name="McMahon K.D."/>
            <person name="Konstantinidis K.T."/>
            <person name="Eloe-Fadrosh E.A."/>
            <person name="Kyrpides N.C."/>
            <person name="Woyke T."/>
        </authorList>
    </citation>
    <scope>NUCLEOTIDE SEQUENCE</scope>
    <source>
        <strain evidence="1">GVMAG-M-3300023179-91</strain>
    </source>
</reference>
<accession>A0A6C0HC85</accession>
<name>A0A6C0HC85_9ZZZZ</name>
<protein>
    <submittedName>
        <fullName evidence="1">Uncharacterized protein</fullName>
    </submittedName>
</protein>
<organism evidence="1">
    <name type="scientific">viral metagenome</name>
    <dbReference type="NCBI Taxonomy" id="1070528"/>
    <lineage>
        <taxon>unclassified sequences</taxon>
        <taxon>metagenomes</taxon>
        <taxon>organismal metagenomes</taxon>
    </lineage>
</organism>
<dbReference type="EMBL" id="MN739929">
    <property type="protein sequence ID" value="QHT78198.1"/>
    <property type="molecule type" value="Genomic_DNA"/>
</dbReference>
<dbReference type="AlphaFoldDB" id="A0A6C0HC85"/>